<keyword evidence="10" id="KW-1185">Reference proteome</keyword>
<dbReference type="CDD" id="cd01949">
    <property type="entry name" value="GGDEF"/>
    <property type="match status" value="1"/>
</dbReference>
<evidence type="ECO:0000256" key="4">
    <source>
        <dbReference type="SAM" id="Phobius"/>
    </source>
</evidence>
<organism evidence="9 10">
    <name type="scientific">Thiohalomonas denitrificans</name>
    <dbReference type="NCBI Taxonomy" id="415747"/>
    <lineage>
        <taxon>Bacteria</taxon>
        <taxon>Pseudomonadati</taxon>
        <taxon>Pseudomonadota</taxon>
        <taxon>Gammaproteobacteria</taxon>
        <taxon>Thiohalomonadales</taxon>
        <taxon>Thiohalomonadaceae</taxon>
        <taxon>Thiohalomonas</taxon>
    </lineage>
</organism>
<dbReference type="InterPro" id="IPR013655">
    <property type="entry name" value="PAS_fold_3"/>
</dbReference>
<dbReference type="OrthoDB" id="7053140at2"/>
<evidence type="ECO:0000259" key="8">
    <source>
        <dbReference type="PROSITE" id="PS50887"/>
    </source>
</evidence>
<feature type="domain" description="PAC" evidence="6">
    <location>
        <begin position="985"/>
        <end position="1037"/>
    </location>
</feature>
<dbReference type="SUPFAM" id="SSF55785">
    <property type="entry name" value="PYP-like sensor domain (PAS domain)"/>
    <property type="match status" value="4"/>
</dbReference>
<feature type="transmembrane region" description="Helical" evidence="4">
    <location>
        <begin position="314"/>
        <end position="337"/>
    </location>
</feature>
<dbReference type="Gene3D" id="3.30.450.20">
    <property type="entry name" value="PAS domain"/>
    <property type="match status" value="4"/>
</dbReference>
<feature type="region of interest" description="Disordered" evidence="3">
    <location>
        <begin position="1"/>
        <end position="25"/>
    </location>
</feature>
<dbReference type="PROSITE" id="PS50887">
    <property type="entry name" value="GGDEF"/>
    <property type="match status" value="1"/>
</dbReference>
<feature type="compositionally biased region" description="Basic and acidic residues" evidence="3">
    <location>
        <begin position="12"/>
        <end position="25"/>
    </location>
</feature>
<dbReference type="Pfam" id="PF08448">
    <property type="entry name" value="PAS_4"/>
    <property type="match status" value="1"/>
</dbReference>
<dbReference type="InterPro" id="IPR000700">
    <property type="entry name" value="PAS-assoc_C"/>
</dbReference>
<dbReference type="EC" id="3.1.4.52" evidence="1"/>
<dbReference type="CDD" id="cd01948">
    <property type="entry name" value="EAL"/>
    <property type="match status" value="1"/>
</dbReference>
<dbReference type="InterPro" id="IPR013656">
    <property type="entry name" value="PAS_4"/>
</dbReference>
<feature type="domain" description="PAC" evidence="6">
    <location>
        <begin position="862"/>
        <end position="915"/>
    </location>
</feature>
<keyword evidence="4" id="KW-1133">Transmembrane helix</keyword>
<dbReference type="Pfam" id="PF08447">
    <property type="entry name" value="PAS_3"/>
    <property type="match status" value="1"/>
</dbReference>
<dbReference type="EMBL" id="FMWD01000005">
    <property type="protein sequence ID" value="SCZ59946.1"/>
    <property type="molecule type" value="Genomic_DNA"/>
</dbReference>
<dbReference type="InterPro" id="IPR052155">
    <property type="entry name" value="Biofilm_reg_signaling"/>
</dbReference>
<dbReference type="Pfam" id="PF13185">
    <property type="entry name" value="GAF_2"/>
    <property type="match status" value="1"/>
</dbReference>
<keyword evidence="2" id="KW-0973">c-di-GMP</keyword>
<feature type="domain" description="PAC" evidence="6">
    <location>
        <begin position="430"/>
        <end position="480"/>
    </location>
</feature>
<dbReference type="InterPro" id="IPR043128">
    <property type="entry name" value="Rev_trsase/Diguanyl_cyclase"/>
</dbReference>
<feature type="domain" description="EAL" evidence="7">
    <location>
        <begin position="1211"/>
        <end position="1463"/>
    </location>
</feature>
<evidence type="ECO:0000256" key="3">
    <source>
        <dbReference type="SAM" id="MobiDB-lite"/>
    </source>
</evidence>
<keyword evidence="4" id="KW-0812">Transmembrane</keyword>
<keyword evidence="4" id="KW-0472">Membrane</keyword>
<name>A0A1G5QEC1_9GAMM</name>
<dbReference type="InterPro" id="IPR035919">
    <property type="entry name" value="EAL_sf"/>
</dbReference>
<dbReference type="SUPFAM" id="SSF55073">
    <property type="entry name" value="Nucleotide cyclase"/>
    <property type="match status" value="1"/>
</dbReference>
<dbReference type="STRING" id="415747.SAMN03097708_01954"/>
<feature type="domain" description="PAS" evidence="5">
    <location>
        <begin position="786"/>
        <end position="858"/>
    </location>
</feature>
<evidence type="ECO:0000259" key="5">
    <source>
        <dbReference type="PROSITE" id="PS50112"/>
    </source>
</evidence>
<dbReference type="SMART" id="SM00267">
    <property type="entry name" value="GGDEF"/>
    <property type="match status" value="1"/>
</dbReference>
<dbReference type="GO" id="GO:0071111">
    <property type="term" value="F:cyclic-guanylate-specific phosphodiesterase activity"/>
    <property type="evidence" value="ECO:0007669"/>
    <property type="project" value="UniProtKB-EC"/>
</dbReference>
<dbReference type="SMART" id="SM00052">
    <property type="entry name" value="EAL"/>
    <property type="match status" value="1"/>
</dbReference>
<evidence type="ECO:0000256" key="1">
    <source>
        <dbReference type="ARBA" id="ARBA00012282"/>
    </source>
</evidence>
<dbReference type="Proteomes" id="UP000199648">
    <property type="component" value="Unassembled WGS sequence"/>
</dbReference>
<dbReference type="InterPro" id="IPR001633">
    <property type="entry name" value="EAL_dom"/>
</dbReference>
<dbReference type="Pfam" id="PF00563">
    <property type="entry name" value="EAL"/>
    <property type="match status" value="1"/>
</dbReference>
<dbReference type="Gene3D" id="3.20.20.450">
    <property type="entry name" value="EAL domain"/>
    <property type="match status" value="1"/>
</dbReference>
<dbReference type="PROSITE" id="PS50883">
    <property type="entry name" value="EAL"/>
    <property type="match status" value="1"/>
</dbReference>
<feature type="transmembrane region" description="Helical" evidence="4">
    <location>
        <begin position="35"/>
        <end position="54"/>
    </location>
</feature>
<dbReference type="FunFam" id="3.20.20.450:FF:000001">
    <property type="entry name" value="Cyclic di-GMP phosphodiesterase yahA"/>
    <property type="match status" value="1"/>
</dbReference>
<dbReference type="Pfam" id="PF00990">
    <property type="entry name" value="GGDEF"/>
    <property type="match status" value="1"/>
</dbReference>
<dbReference type="SMART" id="SM00086">
    <property type="entry name" value="PAC"/>
    <property type="match status" value="3"/>
</dbReference>
<dbReference type="PANTHER" id="PTHR44757:SF2">
    <property type="entry name" value="BIOFILM ARCHITECTURE MAINTENANCE PROTEIN MBAA"/>
    <property type="match status" value="1"/>
</dbReference>
<dbReference type="PANTHER" id="PTHR44757">
    <property type="entry name" value="DIGUANYLATE CYCLASE DGCP"/>
    <property type="match status" value="1"/>
</dbReference>
<dbReference type="NCBIfam" id="TIGR00254">
    <property type="entry name" value="GGDEF"/>
    <property type="match status" value="1"/>
</dbReference>
<dbReference type="PROSITE" id="PS50112">
    <property type="entry name" value="PAS"/>
    <property type="match status" value="3"/>
</dbReference>
<feature type="domain" description="GGDEF" evidence="8">
    <location>
        <begin position="1069"/>
        <end position="1202"/>
    </location>
</feature>
<dbReference type="SMART" id="SM00091">
    <property type="entry name" value="PAS"/>
    <property type="match status" value="4"/>
</dbReference>
<dbReference type="InterPro" id="IPR029787">
    <property type="entry name" value="Nucleotide_cyclase"/>
</dbReference>
<evidence type="ECO:0000259" key="6">
    <source>
        <dbReference type="PROSITE" id="PS50113"/>
    </source>
</evidence>
<gene>
    <name evidence="9" type="ORF">SAMN03097708_01954</name>
</gene>
<dbReference type="InterPro" id="IPR003018">
    <property type="entry name" value="GAF"/>
</dbReference>
<dbReference type="InterPro" id="IPR001610">
    <property type="entry name" value="PAC"/>
</dbReference>
<dbReference type="InterPro" id="IPR035965">
    <property type="entry name" value="PAS-like_dom_sf"/>
</dbReference>
<dbReference type="SUPFAM" id="SSF141868">
    <property type="entry name" value="EAL domain-like"/>
    <property type="match status" value="1"/>
</dbReference>
<dbReference type="Gene3D" id="3.30.70.270">
    <property type="match status" value="1"/>
</dbReference>
<dbReference type="Pfam" id="PF13426">
    <property type="entry name" value="PAS_9"/>
    <property type="match status" value="2"/>
</dbReference>
<dbReference type="PROSITE" id="PS50113">
    <property type="entry name" value="PAC"/>
    <property type="match status" value="3"/>
</dbReference>
<feature type="domain" description="PAS" evidence="5">
    <location>
        <begin position="354"/>
        <end position="403"/>
    </location>
</feature>
<dbReference type="CDD" id="cd00130">
    <property type="entry name" value="PAS"/>
    <property type="match status" value="4"/>
</dbReference>
<dbReference type="InterPro" id="IPR000160">
    <property type="entry name" value="GGDEF_dom"/>
</dbReference>
<dbReference type="InterPro" id="IPR029016">
    <property type="entry name" value="GAF-like_dom_sf"/>
</dbReference>
<dbReference type="Gene3D" id="3.30.450.40">
    <property type="match status" value="1"/>
</dbReference>
<protein>
    <recommendedName>
        <fullName evidence="1">cyclic-guanylate-specific phosphodiesterase</fullName>
        <ecNumber evidence="1">3.1.4.52</ecNumber>
    </recommendedName>
</protein>
<reference evidence="9 10" key="1">
    <citation type="submission" date="2016-10" db="EMBL/GenBank/DDBJ databases">
        <authorList>
            <person name="de Groot N.N."/>
        </authorList>
    </citation>
    <scope>NUCLEOTIDE SEQUENCE [LARGE SCALE GENOMIC DNA]</scope>
    <source>
        <strain evidence="9 10">HLD2</strain>
    </source>
</reference>
<feature type="domain" description="PAS" evidence="5">
    <location>
        <begin position="912"/>
        <end position="956"/>
    </location>
</feature>
<dbReference type="InterPro" id="IPR000014">
    <property type="entry name" value="PAS"/>
</dbReference>
<dbReference type="SUPFAM" id="SSF55781">
    <property type="entry name" value="GAF domain-like"/>
    <property type="match status" value="1"/>
</dbReference>
<dbReference type="RefSeq" id="WP_092996046.1">
    <property type="nucleotide sequence ID" value="NZ_FMWD01000005.1"/>
</dbReference>
<evidence type="ECO:0000313" key="9">
    <source>
        <dbReference type="EMBL" id="SCZ59946.1"/>
    </source>
</evidence>
<accession>A0A1G5QEC1</accession>
<evidence type="ECO:0000256" key="2">
    <source>
        <dbReference type="ARBA" id="ARBA00022636"/>
    </source>
</evidence>
<sequence length="1470" mass="165381">MRGQEPQLPDSTHIESERDDFPGRPPDLQRFRPRFILAFVGAVILLALAAYGIWNQQHTEALEQTWAELDAVVSNKSQQVTIWQEDRVSDMQLLLERESFRRTALQLLDGEDISLQQEGNLTESLQALAEQDRYETVQIVAADGTVVVEAGEVRGGRFSEDVDRTVESRQVYFSNYRRTDGGDQPVRFTLSIPLLKGNAVAGVLIVHIVPYVHFYPLLTAWPTASPTAELLLVSADNGQVVFISQLLEAEAPLALPRDTPGIVGAQAILEEGFFSGVDYRGEPVLAATRPVRFSPWALVAKIDQKEVFAPIDELAFHLTGIFLLILLGMTVAAASWWRKQQADFRAFRYWTALRERALARHFDYLTKYANDIILLTDNRGRIVEANDRAVETYGYGRDGLLGRHWGDLCHQGVTPLNRVSGEPPTPGEAERYENVHWRADGSEFPVEVSARAIQVEEAVYLQAIVRDITERKTAEARIRHLTNLYAALSETNQAIVRERDREYLLADICRIAVDYGGFRVAWIGMREDERLYTAASYGDIAPCSDLVLSLEAEVTGIPRLILGAMREDALQFSNDFGAEPAAVDGQVLVAAGGLRSGAALPLRQGGQPVGVLAVCARESGFFDAELLELLNEMALDISFAFDSFQLEANRRQAEAALRESEYRYRQLFNNMNSGVAVFQYRPERDDFVFSDVNKALERIEGANRVDVIDRSLADAFPGADAIGIPSALRRVWQSGEPLHLEPQFYRDDDTRGWREIWLYRLPTNEVVVVYDDVTEQIEAMRALRSSEERLRLALEGSRDGFWDIDFETGQSYFSERFTELFGYAPDELNKDLGSWEQLIHPEDLPQVKAALEAHLKGEVPQYRSEHRIQTKSGRVAWVLARGLVVRRGRDGRPLRMAGTLIDITERKQVEERLRLWAKVFESSSEGIFITDAERRIVLVNDAFSRVTGYSPAEAIGHDPHFLSSGRHDHAFFQAIWETIDEVGHWQGEIYDRRKDGEIYPEWMAISAVHDEQGKVINYVAMFSDISERKEAEARIDFLARHDLLTGLPNRRLLREWLEQAIAHASREGYRMAVLTVGVDHFKTINESLGHGAGDQILRELGEKLPGCTASDDIVARGGGDEFIVTLSRIKEPTDAVNFANCVRDTLSTPFGIDGTDVRMTTSIGVSVYPDDGNDVEVLIRNSGAALYHAKAQGRNNMQFFIPELNARARDRLVLENNLRTAVERDELTLYYQPQVNTVTQQLVGVEALLRWRRKEGIVMPSDFISVAEESGTMVAIGEWVLREACRQQRVWADDGVHITMAINVSAVQFHRPDFPDLFARILRETGADPACIEVEVTEGMLMRDVETTIRTLERLKAMGLGLSIDDFGTGYSSLSYLRRFPIDRLKVDQSFVRSMELNPADLTITEAIIGLGKNLGLRVIAEGVETGSEFSLLRGLECEDVQGYYFARPMPAKALSGWHREFTSRHGKPH</sequence>
<evidence type="ECO:0000313" key="10">
    <source>
        <dbReference type="Proteomes" id="UP000199648"/>
    </source>
</evidence>
<proteinExistence type="predicted"/>
<evidence type="ECO:0000259" key="7">
    <source>
        <dbReference type="PROSITE" id="PS50883"/>
    </source>
</evidence>
<dbReference type="NCBIfam" id="TIGR00229">
    <property type="entry name" value="sensory_box"/>
    <property type="match status" value="3"/>
</dbReference>